<sequence length="200" mass="22971">MARRGQVTLGGVLDRGRQFSRDRHVHKLRKLDKSRRERAIRSKELLRLKALLRKDSSSAATTDNLVRGDKSVRSSTPGQDGDVPDSSTRQAHESGRAEMQSADVRRAAAEINALETGEQPRSGRVTMRRAIQIGERARKDREKEYLARRHAAEERVKERLKKEKERKTEGKAMRRRTEKGQPVMEARISKILTKLQNEKR</sequence>
<dbReference type="Proteomes" id="UP000324585">
    <property type="component" value="Unassembled WGS sequence"/>
</dbReference>
<proteinExistence type="predicted"/>
<name>A0A5J4YYI8_PORPP</name>
<organism evidence="2 3">
    <name type="scientific">Porphyridium purpureum</name>
    <name type="common">Red alga</name>
    <name type="synonym">Porphyridium cruentum</name>
    <dbReference type="NCBI Taxonomy" id="35688"/>
    <lineage>
        <taxon>Eukaryota</taxon>
        <taxon>Rhodophyta</taxon>
        <taxon>Bangiophyceae</taxon>
        <taxon>Porphyridiales</taxon>
        <taxon>Porphyridiaceae</taxon>
        <taxon>Porphyridium</taxon>
    </lineage>
</organism>
<evidence type="ECO:0000313" key="2">
    <source>
        <dbReference type="EMBL" id="KAA8495527.1"/>
    </source>
</evidence>
<feature type="compositionally biased region" description="Basic and acidic residues" evidence="1">
    <location>
        <begin position="156"/>
        <end position="172"/>
    </location>
</feature>
<accession>A0A5J4YYI8</accession>
<feature type="region of interest" description="Disordered" evidence="1">
    <location>
        <begin position="57"/>
        <end position="125"/>
    </location>
</feature>
<comment type="caution">
    <text evidence="2">The sequence shown here is derived from an EMBL/GenBank/DDBJ whole genome shotgun (WGS) entry which is preliminary data.</text>
</comment>
<feature type="region of interest" description="Disordered" evidence="1">
    <location>
        <begin position="156"/>
        <end position="183"/>
    </location>
</feature>
<protein>
    <recommendedName>
        <fullName evidence="4">rRNA-processing protein FYV7</fullName>
    </recommendedName>
</protein>
<dbReference type="InterPro" id="IPR013730">
    <property type="entry name" value="Fyv7/TAP26"/>
</dbReference>
<dbReference type="AlphaFoldDB" id="A0A5J4YYI8"/>
<dbReference type="EMBL" id="VRMN01000003">
    <property type="protein sequence ID" value="KAA8495527.1"/>
    <property type="molecule type" value="Genomic_DNA"/>
</dbReference>
<reference evidence="3" key="1">
    <citation type="journal article" date="2019" name="Nat. Commun.">
        <title>Expansion of phycobilisome linker gene families in mesophilic red algae.</title>
        <authorList>
            <person name="Lee J."/>
            <person name="Kim D."/>
            <person name="Bhattacharya D."/>
            <person name="Yoon H.S."/>
        </authorList>
    </citation>
    <scope>NUCLEOTIDE SEQUENCE [LARGE SCALE GENOMIC DNA]</scope>
    <source>
        <strain evidence="3">CCMP 1328</strain>
    </source>
</reference>
<keyword evidence="3" id="KW-1185">Reference proteome</keyword>
<evidence type="ECO:0000256" key="1">
    <source>
        <dbReference type="SAM" id="MobiDB-lite"/>
    </source>
</evidence>
<evidence type="ECO:0000313" key="3">
    <source>
        <dbReference type="Proteomes" id="UP000324585"/>
    </source>
</evidence>
<gene>
    <name evidence="2" type="ORF">FVE85_1682</name>
</gene>
<evidence type="ECO:0008006" key="4">
    <source>
        <dbReference type="Google" id="ProtNLM"/>
    </source>
</evidence>
<dbReference type="Pfam" id="PF08524">
    <property type="entry name" value="rRNA_processing"/>
    <property type="match status" value="1"/>
</dbReference>